<feature type="region of interest" description="Disordered" evidence="13">
    <location>
        <begin position="1"/>
        <end position="27"/>
    </location>
</feature>
<comment type="function">
    <text evidence="12">Catalyzes a base-exchange reaction in which the polar head group of phosphatidylethanolamine (PE) is replaced by L-serine.</text>
</comment>
<evidence type="ECO:0000256" key="1">
    <source>
        <dbReference type="ARBA" id="ARBA00004477"/>
    </source>
</evidence>
<keyword evidence="6 12" id="KW-0812">Transmembrane</keyword>
<feature type="transmembrane region" description="Helical" evidence="12">
    <location>
        <begin position="77"/>
        <end position="96"/>
    </location>
</feature>
<proteinExistence type="inferred from homology"/>
<dbReference type="OrthoDB" id="10265393at2759"/>
<evidence type="ECO:0000313" key="14">
    <source>
        <dbReference type="EMBL" id="CAB3978487.1"/>
    </source>
</evidence>
<evidence type="ECO:0000256" key="10">
    <source>
        <dbReference type="ARBA" id="ARBA00023136"/>
    </source>
</evidence>
<dbReference type="PANTHER" id="PTHR15362">
    <property type="entry name" value="PHOSPHATIDYLINOSITOL SYNTHASE"/>
    <property type="match status" value="1"/>
</dbReference>
<keyword evidence="10 12" id="KW-0472">Membrane</keyword>
<evidence type="ECO:0000256" key="12">
    <source>
        <dbReference type="RuleBase" id="RU368094"/>
    </source>
</evidence>
<protein>
    <recommendedName>
        <fullName evidence="12">Phosphatidylserine synthase</fullName>
        <ecNumber evidence="12">2.7.8.29</ecNumber>
    </recommendedName>
    <alternativeName>
        <fullName evidence="12">Serine-exchange enzyme</fullName>
    </alternativeName>
</protein>
<comment type="caution">
    <text evidence="14">The sequence shown here is derived from an EMBL/GenBank/DDBJ whole genome shotgun (WGS) entry which is preliminary data.</text>
</comment>
<feature type="transmembrane region" description="Helical" evidence="12">
    <location>
        <begin position="328"/>
        <end position="347"/>
    </location>
</feature>
<dbReference type="EC" id="2.7.8.29" evidence="12"/>
<keyword evidence="12" id="KW-0444">Lipid biosynthesis</keyword>
<feature type="transmembrane region" description="Helical" evidence="12">
    <location>
        <begin position="389"/>
        <end position="409"/>
    </location>
</feature>
<dbReference type="GO" id="GO:0106245">
    <property type="term" value="F:L-serine-phosphatidylethanolamine phosphatidyltransferase activity"/>
    <property type="evidence" value="ECO:0007669"/>
    <property type="project" value="UniProtKB-UniRule"/>
</dbReference>
<dbReference type="AlphaFoldDB" id="A0A6S7FLT7"/>
<comment type="pathway">
    <text evidence="2 12">Phospholipid metabolism; phosphatidylserine biosynthesis.</text>
</comment>
<feature type="transmembrane region" description="Helical" evidence="12">
    <location>
        <begin position="108"/>
        <end position="129"/>
    </location>
</feature>
<keyword evidence="8 12" id="KW-1133">Transmembrane helix</keyword>
<evidence type="ECO:0000256" key="7">
    <source>
        <dbReference type="ARBA" id="ARBA00022824"/>
    </source>
</evidence>
<feature type="transmembrane region" description="Helical" evidence="12">
    <location>
        <begin position="359"/>
        <end position="377"/>
    </location>
</feature>
<organism evidence="14 15">
    <name type="scientific">Paramuricea clavata</name>
    <name type="common">Red gorgonian</name>
    <name type="synonym">Violescent sea-whip</name>
    <dbReference type="NCBI Taxonomy" id="317549"/>
    <lineage>
        <taxon>Eukaryota</taxon>
        <taxon>Metazoa</taxon>
        <taxon>Cnidaria</taxon>
        <taxon>Anthozoa</taxon>
        <taxon>Octocorallia</taxon>
        <taxon>Malacalcyonacea</taxon>
        <taxon>Plexauridae</taxon>
        <taxon>Paramuricea</taxon>
    </lineage>
</organism>
<feature type="transmembrane region" description="Helical" evidence="12">
    <location>
        <begin position="293"/>
        <end position="316"/>
    </location>
</feature>
<dbReference type="PANTHER" id="PTHR15362:SF15">
    <property type="entry name" value="PHOSPHATIDYLSERINE SYNTHASE 1"/>
    <property type="match status" value="1"/>
</dbReference>
<name>A0A6S7FLT7_PARCT</name>
<evidence type="ECO:0000256" key="8">
    <source>
        <dbReference type="ARBA" id="ARBA00022989"/>
    </source>
</evidence>
<evidence type="ECO:0000256" key="13">
    <source>
        <dbReference type="SAM" id="MobiDB-lite"/>
    </source>
</evidence>
<feature type="transmembrane region" description="Helical" evidence="12">
    <location>
        <begin position="219"/>
        <end position="242"/>
    </location>
</feature>
<dbReference type="GO" id="GO:0005789">
    <property type="term" value="C:endoplasmic reticulum membrane"/>
    <property type="evidence" value="ECO:0007669"/>
    <property type="project" value="UniProtKB-SubCell"/>
</dbReference>
<keyword evidence="5 12" id="KW-0808">Transferase</keyword>
<keyword evidence="7 12" id="KW-0256">Endoplasmic reticulum</keyword>
<dbReference type="Pfam" id="PF03034">
    <property type="entry name" value="PSS"/>
    <property type="match status" value="1"/>
</dbReference>
<gene>
    <name evidence="14" type="ORF">PACLA_8A080914</name>
</gene>
<dbReference type="EMBL" id="CACRXK020000117">
    <property type="protein sequence ID" value="CAB3978487.1"/>
    <property type="molecule type" value="Genomic_DNA"/>
</dbReference>
<dbReference type="UniPathway" id="UPA00948"/>
<dbReference type="Proteomes" id="UP001152795">
    <property type="component" value="Unassembled WGS sequence"/>
</dbReference>
<evidence type="ECO:0000313" key="15">
    <source>
        <dbReference type="Proteomes" id="UP001152795"/>
    </source>
</evidence>
<evidence type="ECO:0000256" key="9">
    <source>
        <dbReference type="ARBA" id="ARBA00023098"/>
    </source>
</evidence>
<dbReference type="GO" id="GO:0006659">
    <property type="term" value="P:phosphatidylserine biosynthetic process"/>
    <property type="evidence" value="ECO:0007669"/>
    <property type="project" value="UniProtKB-UniRule"/>
</dbReference>
<keyword evidence="15" id="KW-1185">Reference proteome</keyword>
<feature type="transmembrane region" description="Helical" evidence="12">
    <location>
        <begin position="49"/>
        <end position="65"/>
    </location>
</feature>
<dbReference type="InterPro" id="IPR004277">
    <property type="entry name" value="PSS"/>
</dbReference>
<comment type="pathway">
    <text evidence="3">Lipid metabolism.</text>
</comment>
<evidence type="ECO:0000256" key="5">
    <source>
        <dbReference type="ARBA" id="ARBA00022679"/>
    </source>
</evidence>
<keyword evidence="9 12" id="KW-0443">Lipid metabolism</keyword>
<comment type="similarity">
    <text evidence="4 12">Belongs to the phosphatidyl serine synthase family.</text>
</comment>
<reference evidence="14" key="1">
    <citation type="submission" date="2020-04" db="EMBL/GenBank/DDBJ databases">
        <authorList>
            <person name="Alioto T."/>
            <person name="Alioto T."/>
            <person name="Gomez Garrido J."/>
        </authorList>
    </citation>
    <scope>NUCLEOTIDE SEQUENCE</scope>
    <source>
        <strain evidence="14">A484AB</strain>
    </source>
</reference>
<keyword evidence="11 12" id="KW-1208">Phospholipid metabolism</keyword>
<accession>A0A6S7FLT7</accession>
<evidence type="ECO:0000256" key="6">
    <source>
        <dbReference type="ARBA" id="ARBA00022692"/>
    </source>
</evidence>
<sequence length="464" mass="53898">MARNRVNQQFRRERTFSSSSTVSTDDGHHDLSEQIVVDVTLEYFYKPRTLTALGFLLLYLAYFAFTHDPHLELSKNIFKGLIAISVVFLFVCMLVAPNGPFTRPHPLLWRIVFGISVIYLLALTFLLFLNYRQIKDILIFIDDDLKYAGPDMKEYATDCRLSWAKLYESMDLFILSHFIGWAGKSLLMRHAVLCWSASITWEITEVFFAHLLPNFKECWWDAILLDIVICNGLGIYVGMYLCKKLEMRTYHWESIKDIQSTTGKLRRAILQFTPASWTRVNWTDSNSTYKRLFAVYILGVVWQLVELNTFFLKHIFHIPNPHYLNISRLLLISIISAPTIRQYYIFVTDTRTKRLGTQCWVFITITTVELLICIKFGTELFAKTEKINIVMWLLFQLVFSFLIVCVMVIRRNRSAGSETKGEILANLPSDENSKTYNYVNSNGKHVVEHEGLGPRPSSINIQRV</sequence>
<evidence type="ECO:0000256" key="4">
    <source>
        <dbReference type="ARBA" id="ARBA00008671"/>
    </source>
</evidence>
<comment type="subcellular location">
    <subcellularLocation>
        <location evidence="1 12">Endoplasmic reticulum membrane</location>
        <topology evidence="1 12">Multi-pass membrane protein</topology>
    </subcellularLocation>
</comment>
<evidence type="ECO:0000256" key="11">
    <source>
        <dbReference type="ARBA" id="ARBA00023264"/>
    </source>
</evidence>
<evidence type="ECO:0000256" key="2">
    <source>
        <dbReference type="ARBA" id="ARBA00004916"/>
    </source>
</evidence>
<comment type="catalytic activity">
    <reaction evidence="12">
        <text>a 1,2-diacyl-sn-glycero-3-phosphoethanolamine + L-serine = a 1,2-diacyl-sn-glycero-3-phospho-L-serine + ethanolamine</text>
        <dbReference type="Rhea" id="RHEA:27606"/>
        <dbReference type="ChEBI" id="CHEBI:33384"/>
        <dbReference type="ChEBI" id="CHEBI:57262"/>
        <dbReference type="ChEBI" id="CHEBI:57603"/>
        <dbReference type="ChEBI" id="CHEBI:64612"/>
        <dbReference type="EC" id="2.7.8.29"/>
    </reaction>
</comment>
<evidence type="ECO:0000256" key="3">
    <source>
        <dbReference type="ARBA" id="ARBA00005189"/>
    </source>
</evidence>
<keyword evidence="12" id="KW-0594">Phospholipid biosynthesis</keyword>